<evidence type="ECO:0000256" key="3">
    <source>
        <dbReference type="ARBA" id="ARBA00022833"/>
    </source>
</evidence>
<feature type="domain" description="Zinc finger DksA/TraR C4-type" evidence="5">
    <location>
        <begin position="32"/>
        <end position="64"/>
    </location>
</feature>
<dbReference type="InterPro" id="IPR012783">
    <property type="entry name" value="Znf_C4_TraR"/>
</dbReference>
<evidence type="ECO:0000256" key="4">
    <source>
        <dbReference type="PROSITE-ProRule" id="PRU00510"/>
    </source>
</evidence>
<evidence type="ECO:0000313" key="6">
    <source>
        <dbReference type="EMBL" id="SEQ32016.1"/>
    </source>
</evidence>
<gene>
    <name evidence="6" type="ORF">SAMN05216522_102138</name>
</gene>
<dbReference type="GO" id="GO:1900378">
    <property type="term" value="P:positive regulation of secondary metabolite biosynthetic process"/>
    <property type="evidence" value="ECO:0007669"/>
    <property type="project" value="TreeGrafter"/>
</dbReference>
<name>A0A1H9F233_9GAMM</name>
<accession>A0A1H9F233</accession>
<dbReference type="RefSeq" id="WP_092672853.1">
    <property type="nucleotide sequence ID" value="NZ_FOGC01000002.1"/>
</dbReference>
<dbReference type="STRING" id="988801.SAMN05216522_102138"/>
<dbReference type="Pfam" id="PF01258">
    <property type="entry name" value="zf-dskA_traR"/>
    <property type="match status" value="1"/>
</dbReference>
<evidence type="ECO:0000313" key="7">
    <source>
        <dbReference type="Proteomes" id="UP000242515"/>
    </source>
</evidence>
<keyword evidence="3" id="KW-0862">Zinc</keyword>
<reference evidence="7" key="1">
    <citation type="submission" date="2016-10" db="EMBL/GenBank/DDBJ databases">
        <authorList>
            <person name="Varghese N."/>
            <person name="Submissions S."/>
        </authorList>
    </citation>
    <scope>NUCLEOTIDE SEQUENCE [LARGE SCALE GENOMIC DNA]</scope>
    <source>
        <strain evidence="7">8N4</strain>
    </source>
</reference>
<dbReference type="GO" id="GO:0008270">
    <property type="term" value="F:zinc ion binding"/>
    <property type="evidence" value="ECO:0007669"/>
    <property type="project" value="UniProtKB-KW"/>
</dbReference>
<dbReference type="EMBL" id="FOGC01000002">
    <property type="protein sequence ID" value="SEQ32016.1"/>
    <property type="molecule type" value="Genomic_DNA"/>
</dbReference>
<dbReference type="OrthoDB" id="962301at2"/>
<proteinExistence type="predicted"/>
<keyword evidence="1" id="KW-0479">Metal-binding</keyword>
<dbReference type="NCBIfam" id="TIGR02419">
    <property type="entry name" value="C4_traR_proteo"/>
    <property type="match status" value="1"/>
</dbReference>
<dbReference type="Proteomes" id="UP000242515">
    <property type="component" value="Unassembled WGS sequence"/>
</dbReference>
<dbReference type="Gene3D" id="1.20.120.910">
    <property type="entry name" value="DksA, coiled-coil domain"/>
    <property type="match status" value="1"/>
</dbReference>
<keyword evidence="7" id="KW-1185">Reference proteome</keyword>
<evidence type="ECO:0000259" key="5">
    <source>
        <dbReference type="Pfam" id="PF01258"/>
    </source>
</evidence>
<organism evidence="6 7">
    <name type="scientific">Rosenbergiella nectarea</name>
    <dbReference type="NCBI Taxonomy" id="988801"/>
    <lineage>
        <taxon>Bacteria</taxon>
        <taxon>Pseudomonadati</taxon>
        <taxon>Pseudomonadota</taxon>
        <taxon>Gammaproteobacteria</taxon>
        <taxon>Enterobacterales</taxon>
        <taxon>Erwiniaceae</taxon>
        <taxon>Rosenbergiella</taxon>
    </lineage>
</organism>
<feature type="zinc finger region" description="dksA C4-type" evidence="4">
    <location>
        <begin position="35"/>
        <end position="59"/>
    </location>
</feature>
<dbReference type="PANTHER" id="PTHR38777">
    <property type="entry name" value="FELS-2 PROPHAGE PROTEIN"/>
    <property type="match status" value="1"/>
</dbReference>
<dbReference type="InterPro" id="IPR000962">
    <property type="entry name" value="Znf_DskA_TraR"/>
</dbReference>
<dbReference type="SUPFAM" id="SSF57716">
    <property type="entry name" value="Glucocorticoid receptor-like (DNA-binding domain)"/>
    <property type="match status" value="1"/>
</dbReference>
<sequence>MADSMDFTQERTEEMRQRNVDNVLNRQKLPSRSFCVDCDMPIPELRRRTLIDVERCVDCQQISEIKKNNFRGK</sequence>
<evidence type="ECO:0000256" key="2">
    <source>
        <dbReference type="ARBA" id="ARBA00022771"/>
    </source>
</evidence>
<evidence type="ECO:0000256" key="1">
    <source>
        <dbReference type="ARBA" id="ARBA00022723"/>
    </source>
</evidence>
<protein>
    <submittedName>
        <fullName evidence="6">Phage/conjugal plasmid C-4 type zinc finger protein, TraR family</fullName>
    </submittedName>
</protein>
<dbReference type="AlphaFoldDB" id="A0A1H9F233"/>
<keyword evidence="2" id="KW-0863">Zinc-finger</keyword>
<dbReference type="PROSITE" id="PS51128">
    <property type="entry name" value="ZF_DKSA_2"/>
    <property type="match status" value="1"/>
</dbReference>
<dbReference type="PANTHER" id="PTHR38777:SF1">
    <property type="entry name" value="DNAK SUPPRESSOR PROTEIN"/>
    <property type="match status" value="1"/>
</dbReference>